<feature type="compositionally biased region" description="Polar residues" evidence="1">
    <location>
        <begin position="344"/>
        <end position="366"/>
    </location>
</feature>
<dbReference type="InterPro" id="IPR051702">
    <property type="entry name" value="SH3_domain_YSC84-like"/>
</dbReference>
<dbReference type="EMBL" id="FR824054">
    <property type="protein sequence ID" value="CCA15142.1"/>
    <property type="molecule type" value="Genomic_DNA"/>
</dbReference>
<proteinExistence type="predicted"/>
<reference evidence="4" key="2">
    <citation type="submission" date="2011-02" db="EMBL/GenBank/DDBJ databases">
        <authorList>
            <person name="MacLean D."/>
        </authorList>
    </citation>
    <scope>NUCLEOTIDE SEQUENCE</scope>
</reference>
<dbReference type="HOGENOM" id="CLU_030152_0_0_1"/>
<feature type="region of interest" description="Disordered" evidence="1">
    <location>
        <begin position="331"/>
        <end position="382"/>
    </location>
</feature>
<reference evidence="4" key="1">
    <citation type="journal article" date="2011" name="PLoS Biol.">
        <title>Gene gain and loss during evolution of obligate parasitism in the white rust pathogen of Arabidopsis thaliana.</title>
        <authorList>
            <person name="Kemen E."/>
            <person name="Gardiner A."/>
            <person name="Schultz-Larsen T."/>
            <person name="Kemen A.C."/>
            <person name="Balmuth A.L."/>
            <person name="Robert-Seilaniantz A."/>
            <person name="Bailey K."/>
            <person name="Holub E."/>
            <person name="Studholme D.J."/>
            <person name="Maclean D."/>
            <person name="Jones J.D."/>
        </authorList>
    </citation>
    <scope>NUCLEOTIDE SEQUENCE</scope>
</reference>
<feature type="compositionally biased region" description="Pro residues" evidence="1">
    <location>
        <begin position="370"/>
        <end position="382"/>
    </location>
</feature>
<name>F0W260_9STRA</name>
<feature type="domain" description="ZNF598/HEL2 PAH" evidence="3">
    <location>
        <begin position="404"/>
        <end position="467"/>
    </location>
</feature>
<dbReference type="InterPro" id="IPR057634">
    <property type="entry name" value="PAH_ZNF598/HEL2"/>
</dbReference>
<dbReference type="GO" id="GO:0035091">
    <property type="term" value="F:phosphatidylinositol binding"/>
    <property type="evidence" value="ECO:0007669"/>
    <property type="project" value="TreeGrafter"/>
</dbReference>
<protein>
    <submittedName>
        <fullName evidence="4">Uncharacterized protein AlNc14C9G1133</fullName>
    </submittedName>
</protein>
<dbReference type="PANTHER" id="PTHR15629:SF2">
    <property type="entry name" value="SH3 DOMAIN-CONTAINING YSC84-LIKE PROTEIN 1"/>
    <property type="match status" value="1"/>
</dbReference>
<evidence type="ECO:0000256" key="1">
    <source>
        <dbReference type="SAM" id="MobiDB-lite"/>
    </source>
</evidence>
<dbReference type="InterPro" id="IPR007461">
    <property type="entry name" value="Ysc84_actin-binding"/>
</dbReference>
<dbReference type="CDD" id="cd11526">
    <property type="entry name" value="SYLF_FYVE"/>
    <property type="match status" value="1"/>
</dbReference>
<feature type="region of interest" description="Disordered" evidence="1">
    <location>
        <begin position="270"/>
        <end position="316"/>
    </location>
</feature>
<dbReference type="Pfam" id="PF04366">
    <property type="entry name" value="Ysc84"/>
    <property type="match status" value="1"/>
</dbReference>
<evidence type="ECO:0000259" key="3">
    <source>
        <dbReference type="Pfam" id="PF23202"/>
    </source>
</evidence>
<feature type="compositionally biased region" description="Low complexity" evidence="1">
    <location>
        <begin position="287"/>
        <end position="302"/>
    </location>
</feature>
<gene>
    <name evidence="4" type="primary">AlNc14C9G1133</name>
    <name evidence="4" type="ORF">ALNC14_012850</name>
</gene>
<evidence type="ECO:0000259" key="2">
    <source>
        <dbReference type="Pfam" id="PF04366"/>
    </source>
</evidence>
<feature type="domain" description="Ysc84 actin-binding" evidence="2">
    <location>
        <begin position="128"/>
        <end position="253"/>
    </location>
</feature>
<dbReference type="Pfam" id="PF23202">
    <property type="entry name" value="PAH_ZNF598"/>
    <property type="match status" value="1"/>
</dbReference>
<organism evidence="4">
    <name type="scientific">Albugo laibachii Nc14</name>
    <dbReference type="NCBI Taxonomy" id="890382"/>
    <lineage>
        <taxon>Eukaryota</taxon>
        <taxon>Sar</taxon>
        <taxon>Stramenopiles</taxon>
        <taxon>Oomycota</taxon>
        <taxon>Peronosporomycetes</taxon>
        <taxon>Albuginales</taxon>
        <taxon>Albuginaceae</taxon>
        <taxon>Albugo</taxon>
    </lineage>
</organism>
<dbReference type="PANTHER" id="PTHR15629">
    <property type="entry name" value="SH3YL1 PROTEIN"/>
    <property type="match status" value="1"/>
</dbReference>
<accession>F0W260</accession>
<dbReference type="AlphaFoldDB" id="F0W260"/>
<evidence type="ECO:0000313" key="4">
    <source>
        <dbReference type="EMBL" id="CCA15142.1"/>
    </source>
</evidence>
<sequence>MWSRICGSTGRPGRSIPLILHQAIVLHHTGSRNIERSIDFVMPLNAPFHSSMEKEIKKASNIVHSLFRSTVDSDNAIPIEMLRNCAGIAFLTVVKAGFIWSAKLGTGVVLCRLPNGSWSPPSGIGTAGVGFGAEVGGEIIDFMIVLGSPSALRTFKKGTQISLGAGLDIAVGPVGRSAGASVNAGGAGISGNYSYSHAKGLFAGVGLHGSTIMVRGDMNHRFYGRKVTPGEILSGHVQPPPGSCDVLYEAIHHVLSNRSSNMSQLPTITAGPAHAVYPGSRETIPTRSMSMSQRELSRSSSSGTAPPLENDPRIRRLSHYKSEKELYAEFEQRKSRQASIGHGVSSQSRQGISNGNQRPDMNSVSHPSHQKPPQPVFPPLPSPAIGGEVKQVYGEVIQFMKLQCPHANVDTFKENCRLFGQDAMSLDAYYSYLSSICTKSLQMQLLPKLVRLLPTPQKRERLWSMYCQEVLVIR</sequence>